<dbReference type="PROSITE" id="PS51318">
    <property type="entry name" value="TAT"/>
    <property type="match status" value="1"/>
</dbReference>
<keyword evidence="2" id="KW-0732">Signal</keyword>
<evidence type="ECO:0000256" key="2">
    <source>
        <dbReference type="SAM" id="SignalP"/>
    </source>
</evidence>
<evidence type="ECO:0000313" key="5">
    <source>
        <dbReference type="Proteomes" id="UP000614047"/>
    </source>
</evidence>
<feature type="coiled-coil region" evidence="1">
    <location>
        <begin position="138"/>
        <end position="189"/>
    </location>
</feature>
<dbReference type="AlphaFoldDB" id="A0A931DRV9"/>
<organism evidence="4 5">
    <name type="scientific">Actinomadura viridis</name>
    <dbReference type="NCBI Taxonomy" id="58110"/>
    <lineage>
        <taxon>Bacteria</taxon>
        <taxon>Bacillati</taxon>
        <taxon>Actinomycetota</taxon>
        <taxon>Actinomycetes</taxon>
        <taxon>Streptosporangiales</taxon>
        <taxon>Thermomonosporaceae</taxon>
        <taxon>Actinomadura</taxon>
    </lineage>
</organism>
<feature type="signal peptide" evidence="2">
    <location>
        <begin position="1"/>
        <end position="33"/>
    </location>
</feature>
<evidence type="ECO:0000259" key="3">
    <source>
        <dbReference type="Pfam" id="PF26571"/>
    </source>
</evidence>
<dbReference type="Pfam" id="PF26571">
    <property type="entry name" value="VldE"/>
    <property type="match status" value="1"/>
</dbReference>
<accession>A0A931DRV9</accession>
<dbReference type="EMBL" id="JADOUA010000001">
    <property type="protein sequence ID" value="MBG6092701.1"/>
    <property type="molecule type" value="Genomic_DNA"/>
</dbReference>
<dbReference type="Gene3D" id="6.10.250.3150">
    <property type="match status" value="1"/>
</dbReference>
<comment type="caution">
    <text evidence="4">The sequence shown here is derived from an EMBL/GenBank/DDBJ whole genome shotgun (WGS) entry which is preliminary data.</text>
</comment>
<dbReference type="Proteomes" id="UP000614047">
    <property type="component" value="Unassembled WGS sequence"/>
</dbReference>
<reference evidence="4" key="1">
    <citation type="submission" date="2020-11" db="EMBL/GenBank/DDBJ databases">
        <title>Sequencing the genomes of 1000 actinobacteria strains.</title>
        <authorList>
            <person name="Klenk H.-P."/>
        </authorList>
    </citation>
    <scope>NUCLEOTIDE SEQUENCE</scope>
    <source>
        <strain evidence="4">DSM 43175</strain>
    </source>
</reference>
<dbReference type="InterPro" id="IPR058593">
    <property type="entry name" value="ARB_07466-like_C"/>
</dbReference>
<protein>
    <recommendedName>
        <fullName evidence="3">ARB-07466-like C-terminal domain-containing protein</fullName>
    </recommendedName>
</protein>
<dbReference type="RefSeq" id="WP_307829279.1">
    <property type="nucleotide sequence ID" value="NZ_BAABES010000009.1"/>
</dbReference>
<keyword evidence="1" id="KW-0175">Coiled coil</keyword>
<name>A0A931DRV9_9ACTN</name>
<evidence type="ECO:0000313" key="4">
    <source>
        <dbReference type="EMBL" id="MBG6092701.1"/>
    </source>
</evidence>
<evidence type="ECO:0000256" key="1">
    <source>
        <dbReference type="SAM" id="Coils"/>
    </source>
</evidence>
<gene>
    <name evidence="4" type="ORF">IW256_006814</name>
</gene>
<feature type="chain" id="PRO_5039168109" description="ARB-07466-like C-terminal domain-containing protein" evidence="2">
    <location>
        <begin position="34"/>
        <end position="315"/>
    </location>
</feature>
<proteinExistence type="predicted"/>
<sequence length="315" mass="34652">MAETPDSTRRWHTRLRRPALALVALAGALPLTAGTTITPAQAEPGDSGRIRKLNVQIEKLEKQYGGDLAKLKDAQYGIKKAQLKSRSLTAQLRVAQGLVAQLAANQYMTGGVDPSVSVLASDDPNNMLSNMTLASHVAQNQSAKVQQIQQLVNEQEKTRKEYQQKVGDLEKEIRDLSKEKNRIRQLVKKYKPESPSVGMGSVTPRMLKVKNTLDIEFGPYPTIGCYRGGVDAQDHATGQACDFMVSTGGSMPSANGNAQGDRTAQYAISNASRLGIKYVIWKQRIYDMRSPGWRSMENRGGVTANHYDHVHISVF</sequence>
<dbReference type="InterPro" id="IPR006311">
    <property type="entry name" value="TAT_signal"/>
</dbReference>
<feature type="domain" description="ARB-07466-like C-terminal" evidence="3">
    <location>
        <begin position="200"/>
        <end position="307"/>
    </location>
</feature>
<keyword evidence="5" id="KW-1185">Reference proteome</keyword>